<protein>
    <submittedName>
        <fullName evidence="2">Uncharacterized protein</fullName>
    </submittedName>
</protein>
<evidence type="ECO:0000313" key="2">
    <source>
        <dbReference type="EMBL" id="OEL37658.1"/>
    </source>
</evidence>
<reference evidence="2 3" key="1">
    <citation type="submission" date="2016-09" db="EMBL/GenBank/DDBJ databases">
        <title>The draft genome of Dichanthelium oligosanthes: A C3 panicoid grass species.</title>
        <authorList>
            <person name="Studer A.J."/>
            <person name="Schnable J.C."/>
            <person name="Brutnell T.P."/>
        </authorList>
    </citation>
    <scope>NUCLEOTIDE SEQUENCE [LARGE SCALE GENOMIC DNA]</scope>
    <source>
        <strain evidence="3">cv. Kellogg 1175</strain>
        <tissue evidence="2">Leaf</tissue>
    </source>
</reference>
<sequence>LRTPPSNRQNQSHETRNQDNLNPEKRSINPSIAKLDNHAEIRSWAKSFYQNSITLAVRLRALRLSLDCFKIKAANLREDAYKVRPIRDQNCSHDSRPIDTVKVVHEVQEPTPEMSFKRANSKAAGKREGPWMMSKELLMMDGTKSFEEIDFSYIPIWVRIPNLPHGMMNRVAGETIGGEIGEFMEVVLEGNNLKMGR</sequence>
<name>A0A1E5WJX6_9POAL</name>
<feature type="compositionally biased region" description="Polar residues" evidence="1">
    <location>
        <begin position="1"/>
        <end position="10"/>
    </location>
</feature>
<evidence type="ECO:0000256" key="1">
    <source>
        <dbReference type="SAM" id="MobiDB-lite"/>
    </source>
</evidence>
<comment type="caution">
    <text evidence="2">The sequence shown here is derived from an EMBL/GenBank/DDBJ whole genome shotgun (WGS) entry which is preliminary data.</text>
</comment>
<proteinExistence type="predicted"/>
<dbReference type="AlphaFoldDB" id="A0A1E5WJX6"/>
<dbReference type="STRING" id="888268.A0A1E5WJX6"/>
<feature type="non-terminal residue" evidence="2">
    <location>
        <position position="197"/>
    </location>
</feature>
<dbReference type="Proteomes" id="UP000095767">
    <property type="component" value="Unassembled WGS sequence"/>
</dbReference>
<dbReference type="EMBL" id="LWDX02004763">
    <property type="protein sequence ID" value="OEL37658.1"/>
    <property type="molecule type" value="Genomic_DNA"/>
</dbReference>
<keyword evidence="3" id="KW-1185">Reference proteome</keyword>
<dbReference type="OrthoDB" id="1750790at2759"/>
<evidence type="ECO:0000313" key="3">
    <source>
        <dbReference type="Proteomes" id="UP000095767"/>
    </source>
</evidence>
<feature type="non-terminal residue" evidence="2">
    <location>
        <position position="1"/>
    </location>
</feature>
<feature type="region of interest" description="Disordered" evidence="1">
    <location>
        <begin position="1"/>
        <end position="28"/>
    </location>
</feature>
<gene>
    <name evidence="2" type="ORF">BAE44_0001323</name>
</gene>
<accession>A0A1E5WJX6</accession>
<organism evidence="2 3">
    <name type="scientific">Dichanthelium oligosanthes</name>
    <dbReference type="NCBI Taxonomy" id="888268"/>
    <lineage>
        <taxon>Eukaryota</taxon>
        <taxon>Viridiplantae</taxon>
        <taxon>Streptophyta</taxon>
        <taxon>Embryophyta</taxon>
        <taxon>Tracheophyta</taxon>
        <taxon>Spermatophyta</taxon>
        <taxon>Magnoliopsida</taxon>
        <taxon>Liliopsida</taxon>
        <taxon>Poales</taxon>
        <taxon>Poaceae</taxon>
        <taxon>PACMAD clade</taxon>
        <taxon>Panicoideae</taxon>
        <taxon>Panicodae</taxon>
        <taxon>Paniceae</taxon>
        <taxon>Dichantheliinae</taxon>
        <taxon>Dichanthelium</taxon>
    </lineage>
</organism>
<feature type="compositionally biased region" description="Basic and acidic residues" evidence="1">
    <location>
        <begin position="11"/>
        <end position="27"/>
    </location>
</feature>